<sequence length="54" mass="6208">MNCIAHVGWLLDNNQLRMDTAFTKQMLHTSIFKGSINVMNYSLILLCIHHYLSG</sequence>
<organism evidence="1">
    <name type="scientific">Octopus bimaculoides</name>
    <name type="common">California two-spotted octopus</name>
    <dbReference type="NCBI Taxonomy" id="37653"/>
    <lineage>
        <taxon>Eukaryota</taxon>
        <taxon>Metazoa</taxon>
        <taxon>Spiralia</taxon>
        <taxon>Lophotrochozoa</taxon>
        <taxon>Mollusca</taxon>
        <taxon>Cephalopoda</taxon>
        <taxon>Coleoidea</taxon>
        <taxon>Octopodiformes</taxon>
        <taxon>Octopoda</taxon>
        <taxon>Incirrata</taxon>
        <taxon>Octopodidae</taxon>
        <taxon>Octopus</taxon>
    </lineage>
</organism>
<dbReference type="EMBL" id="KQ420672">
    <property type="protein sequence ID" value="KOF79657.1"/>
    <property type="molecule type" value="Genomic_DNA"/>
</dbReference>
<gene>
    <name evidence="1" type="ORF">OCBIM_22029181mg</name>
</gene>
<protein>
    <submittedName>
        <fullName evidence="1">Uncharacterized protein</fullName>
    </submittedName>
</protein>
<dbReference type="AlphaFoldDB" id="A0A0L8GS10"/>
<name>A0A0L8GS10_OCTBM</name>
<proteinExistence type="predicted"/>
<accession>A0A0L8GS10</accession>
<reference evidence="1" key="1">
    <citation type="submission" date="2015-07" db="EMBL/GenBank/DDBJ databases">
        <title>MeaNS - Measles Nucleotide Surveillance Program.</title>
        <authorList>
            <person name="Tran T."/>
            <person name="Druce J."/>
        </authorList>
    </citation>
    <scope>NUCLEOTIDE SEQUENCE</scope>
    <source>
        <strain evidence="1">UCB-OBI-ISO-001</strain>
        <tissue evidence="1">Gonad</tissue>
    </source>
</reference>
<evidence type="ECO:0000313" key="1">
    <source>
        <dbReference type="EMBL" id="KOF79657.1"/>
    </source>
</evidence>